<proteinExistence type="predicted"/>
<dbReference type="Proteomes" id="UP001307889">
    <property type="component" value="Chromosome 3"/>
</dbReference>
<keyword evidence="3" id="KW-1185">Reference proteome</keyword>
<name>A0ABN7AHV5_9HEMI</name>
<organism evidence="2 3">
    <name type="scientific">Nesidiocoris tenuis</name>
    <dbReference type="NCBI Taxonomy" id="355587"/>
    <lineage>
        <taxon>Eukaryota</taxon>
        <taxon>Metazoa</taxon>
        <taxon>Ecdysozoa</taxon>
        <taxon>Arthropoda</taxon>
        <taxon>Hexapoda</taxon>
        <taxon>Insecta</taxon>
        <taxon>Pterygota</taxon>
        <taxon>Neoptera</taxon>
        <taxon>Paraneoptera</taxon>
        <taxon>Hemiptera</taxon>
        <taxon>Heteroptera</taxon>
        <taxon>Panheteroptera</taxon>
        <taxon>Cimicomorpha</taxon>
        <taxon>Miridae</taxon>
        <taxon>Dicyphina</taxon>
        <taxon>Nesidiocoris</taxon>
    </lineage>
</organism>
<gene>
    <name evidence="2" type="ORF">NTJ_04645</name>
</gene>
<dbReference type="EMBL" id="AP028911">
    <property type="protein sequence ID" value="BES91836.1"/>
    <property type="molecule type" value="Genomic_DNA"/>
</dbReference>
<evidence type="ECO:0000313" key="3">
    <source>
        <dbReference type="Proteomes" id="UP001307889"/>
    </source>
</evidence>
<evidence type="ECO:0000256" key="1">
    <source>
        <dbReference type="SAM" id="MobiDB-lite"/>
    </source>
</evidence>
<evidence type="ECO:0000313" key="2">
    <source>
        <dbReference type="EMBL" id="BES91836.1"/>
    </source>
</evidence>
<feature type="compositionally biased region" description="Basic residues" evidence="1">
    <location>
        <begin position="90"/>
        <end position="99"/>
    </location>
</feature>
<reference evidence="2 3" key="1">
    <citation type="submission" date="2023-09" db="EMBL/GenBank/DDBJ databases">
        <title>Nesidiocoris tenuis whole genome shotgun sequence.</title>
        <authorList>
            <person name="Shibata T."/>
            <person name="Shimoda M."/>
            <person name="Kobayashi T."/>
            <person name="Uehara T."/>
        </authorList>
    </citation>
    <scope>NUCLEOTIDE SEQUENCE [LARGE SCALE GENOMIC DNA]</scope>
    <source>
        <strain evidence="2 3">Japan</strain>
    </source>
</reference>
<protein>
    <submittedName>
        <fullName evidence="2">Uncharacterized protein</fullName>
    </submittedName>
</protein>
<feature type="compositionally biased region" description="Polar residues" evidence="1">
    <location>
        <begin position="57"/>
        <end position="69"/>
    </location>
</feature>
<accession>A0ABN7AHV5</accession>
<feature type="region of interest" description="Disordered" evidence="1">
    <location>
        <begin position="27"/>
        <end position="99"/>
    </location>
</feature>
<sequence length="99" mass="11031">MKSPRGILRNKINHHSVGKNVKLSDYPKKRHVRNGGFRQGAVDEPMVKLSSPERGPSTENTPGAHSVSSLYGLGFDQMCSETSRDDSGEKKRRRDHVTT</sequence>